<evidence type="ECO:0000256" key="6">
    <source>
        <dbReference type="ARBA" id="ARBA00023157"/>
    </source>
</evidence>
<sequence>MISSVHAQIFSSSDHNIYFKTVHMIPHSHWDVGWLKTKKSYYEEDVKPIIEGVLEALEKNPKRKFIFVEMSFINYWWDEAKPHWRDLFIKFLKEKRIEFSLAGMTMSDEAANTYTSVIHTLTRGHQFVMDTFDSQIDSQTNGGVKTFVPHTSFRIDPFGSTTTMSRLYAESGLNDTVIMRIPQTIQTEMRNSKKMSFSWKLSDGSTVYSNILDYQYCVRPLFFDNEQGAIAYVDEDEAAEILHEQIMKYSLGFKQSDIMIPAGCDFTFKYAKNRFELIEKAIRGIEKNSTKYPYKIQYSLLSEYMEASKPQTDPQNIVDYDFMPYADGPSAFWTGYYTSYPILKQSIRVAESFFRTSKTLFAISVPFVREEEKSSYISEGFRNLDVLAVAMADVTHHDAITGTSKFDVTQDYIQSLSDGVSSAKKTLFKALSTLLTSRISKGDMLLENYGALLSQTFSFKTFLETLEKLVTKRIRDYSVPIAVYNSLGWAIYNHVSVINVDDAVVDIAAQTCFYDQSGKPLKSQIVRSLLDQNDQDLHLIIPYVPALGYTLAFAKPCKDVVQNDMQETTIDIDDKKGYTVTNGKTSLTFCQHSQIGGVTLCSVQKSDKKYDLSQQLMYYESDSSSYYSQHSGAYIFVPKAQNPKPLITSSTPKKITITKKATRGIFTQVSQDIAANVKQYVRIYEPEVAQQQGFDFEYIYVVGPLDLDQELITRFDASAFITSGETFYCDKNGLETVKVSRKSKVEATYMPMVYNCYIRDETRNTQLTLFVTETHGAASIHNGQLEIMLHRRTSSDDGRGVDQMVNDDSVIALNIKVRIDQGLKKAPDLRGIAFPKETLMNNYPPFLAPFAKDFYTPISYYNDDGEAVINVESASKLVEEFSALNRPLSDNLHLTNLDIVLNRKSFDASDAKALVQLQHLGTNEGKETLTIRTMFIKELVDKKVLTLDETNLSTSKKISQGRTSDFFSIEPFTFKTFLFKQGKATPNYDFKEQDQALEWTFSLGLLLASVVVLVFLSLLGIYFVYRQARDSYTIIEQQDKP</sequence>
<dbReference type="GO" id="GO:0004559">
    <property type="term" value="F:alpha-mannosidase activity"/>
    <property type="evidence" value="ECO:0007669"/>
    <property type="project" value="InterPro"/>
</dbReference>
<evidence type="ECO:0000256" key="2">
    <source>
        <dbReference type="ARBA" id="ARBA00009792"/>
    </source>
</evidence>
<evidence type="ECO:0000256" key="5">
    <source>
        <dbReference type="ARBA" id="ARBA00022833"/>
    </source>
</evidence>
<dbReference type="InterPro" id="IPR015341">
    <property type="entry name" value="Glyco_hydro_38_cen"/>
</dbReference>
<dbReference type="Gene3D" id="1.20.1270.50">
    <property type="entry name" value="Glycoside hydrolase family 38, central domain"/>
    <property type="match status" value="1"/>
</dbReference>
<evidence type="ECO:0000256" key="3">
    <source>
        <dbReference type="ARBA" id="ARBA00022723"/>
    </source>
</evidence>
<keyword evidence="8" id="KW-1133">Transmembrane helix</keyword>
<keyword evidence="8" id="KW-0812">Transmembrane</keyword>
<evidence type="ECO:0000256" key="7">
    <source>
        <dbReference type="ARBA" id="ARBA00023295"/>
    </source>
</evidence>
<dbReference type="InterPro" id="IPR037094">
    <property type="entry name" value="Glyco_hydro_38_cen_sf"/>
</dbReference>
<comment type="similarity">
    <text evidence="2">Belongs to the glycosyl hydrolase 38 family.</text>
</comment>
<dbReference type="InterPro" id="IPR050843">
    <property type="entry name" value="Glycosyl_Hydrlase_38"/>
</dbReference>
<reference evidence="10 11" key="1">
    <citation type="journal article" date="2019" name="Sci. Rep.">
        <title>Nanopore sequencing improves the draft genome of the human pathogenic amoeba Naegleria fowleri.</title>
        <authorList>
            <person name="Liechti N."/>
            <person name="Schurch N."/>
            <person name="Bruggmann R."/>
            <person name="Wittwer M."/>
        </authorList>
    </citation>
    <scope>NUCLEOTIDE SEQUENCE [LARGE SCALE GENOMIC DNA]</scope>
    <source>
        <strain evidence="10 11">ATCC 30894</strain>
    </source>
</reference>
<dbReference type="SMART" id="SM00872">
    <property type="entry name" value="Alpha-mann_mid"/>
    <property type="match status" value="1"/>
</dbReference>
<dbReference type="Proteomes" id="UP000444721">
    <property type="component" value="Unassembled WGS sequence"/>
</dbReference>
<feature type="transmembrane region" description="Helical" evidence="8">
    <location>
        <begin position="999"/>
        <end position="1025"/>
    </location>
</feature>
<keyword evidence="6" id="KW-1015">Disulfide bond</keyword>
<evidence type="ECO:0000256" key="1">
    <source>
        <dbReference type="ARBA" id="ARBA00001947"/>
    </source>
</evidence>
<keyword evidence="8" id="KW-0472">Membrane</keyword>
<dbReference type="EMBL" id="VFQX01000028">
    <property type="protein sequence ID" value="KAF0978794.1"/>
    <property type="molecule type" value="Genomic_DNA"/>
</dbReference>
<dbReference type="PANTHER" id="PTHR11607">
    <property type="entry name" value="ALPHA-MANNOSIDASE"/>
    <property type="match status" value="1"/>
</dbReference>
<keyword evidence="11" id="KW-1185">Reference proteome</keyword>
<dbReference type="InterPro" id="IPR000602">
    <property type="entry name" value="Glyco_hydro_38_N"/>
</dbReference>
<dbReference type="CDD" id="cd00451">
    <property type="entry name" value="GH38N_AMII_euk"/>
    <property type="match status" value="1"/>
</dbReference>
<dbReference type="InterPro" id="IPR028995">
    <property type="entry name" value="Glyco_hydro_57/38_cen_sf"/>
</dbReference>
<feature type="domain" description="Glycoside hydrolase family 38 central" evidence="9">
    <location>
        <begin position="331"/>
        <end position="416"/>
    </location>
</feature>
<evidence type="ECO:0000259" key="9">
    <source>
        <dbReference type="SMART" id="SM00872"/>
    </source>
</evidence>
<dbReference type="PANTHER" id="PTHR11607:SF3">
    <property type="entry name" value="LYSOSOMAL ALPHA-MANNOSIDASE"/>
    <property type="match status" value="1"/>
</dbReference>
<dbReference type="Pfam" id="PF07748">
    <property type="entry name" value="Glyco_hydro_38C"/>
    <property type="match status" value="1"/>
</dbReference>
<dbReference type="InterPro" id="IPR011013">
    <property type="entry name" value="Gal_mutarotase_sf_dom"/>
</dbReference>
<dbReference type="SUPFAM" id="SSF74650">
    <property type="entry name" value="Galactose mutarotase-like"/>
    <property type="match status" value="1"/>
</dbReference>
<dbReference type="AlphaFoldDB" id="A0A6A5BWV8"/>
<keyword evidence="4" id="KW-0378">Hydrolase</keyword>
<comment type="caution">
    <text evidence="10">The sequence shown here is derived from an EMBL/GenBank/DDBJ whole genome shotgun (WGS) entry which is preliminary data.</text>
</comment>
<dbReference type="OMA" id="YKACHET"/>
<keyword evidence="3" id="KW-0479">Metal-binding</keyword>
<comment type="cofactor">
    <cofactor evidence="1">
        <name>Zn(2+)</name>
        <dbReference type="ChEBI" id="CHEBI:29105"/>
    </cofactor>
</comment>
<keyword evidence="7" id="KW-0326">Glycosidase</keyword>
<dbReference type="GO" id="GO:0005764">
    <property type="term" value="C:lysosome"/>
    <property type="evidence" value="ECO:0007669"/>
    <property type="project" value="TreeGrafter"/>
</dbReference>
<organism evidence="10 11">
    <name type="scientific">Naegleria fowleri</name>
    <name type="common">Brain eating amoeba</name>
    <dbReference type="NCBI Taxonomy" id="5763"/>
    <lineage>
        <taxon>Eukaryota</taxon>
        <taxon>Discoba</taxon>
        <taxon>Heterolobosea</taxon>
        <taxon>Tetramitia</taxon>
        <taxon>Eutetramitia</taxon>
        <taxon>Vahlkampfiidae</taxon>
        <taxon>Naegleria</taxon>
    </lineage>
</organism>
<dbReference type="OrthoDB" id="2016903at2759"/>
<accession>A0A6A5BWV8</accession>
<dbReference type="SUPFAM" id="SSF88688">
    <property type="entry name" value="Families 57/38 glycoside transferase middle domain"/>
    <property type="match status" value="1"/>
</dbReference>
<dbReference type="InterPro" id="IPR011330">
    <property type="entry name" value="Glyco_hydro/deAcase_b/a-brl"/>
</dbReference>
<evidence type="ECO:0000256" key="4">
    <source>
        <dbReference type="ARBA" id="ARBA00022801"/>
    </source>
</evidence>
<proteinExistence type="inferred from homology"/>
<evidence type="ECO:0000313" key="11">
    <source>
        <dbReference type="Proteomes" id="UP000444721"/>
    </source>
</evidence>
<dbReference type="VEuPathDB" id="AmoebaDB:NfTy_032730"/>
<keyword evidence="5" id="KW-0862">Zinc</keyword>
<dbReference type="VEuPathDB" id="AmoebaDB:NF0009830"/>
<evidence type="ECO:0000313" key="10">
    <source>
        <dbReference type="EMBL" id="KAF0978794.1"/>
    </source>
</evidence>
<dbReference type="GO" id="GO:0046872">
    <property type="term" value="F:metal ion binding"/>
    <property type="evidence" value="ECO:0007669"/>
    <property type="project" value="UniProtKB-KW"/>
</dbReference>
<protein>
    <recommendedName>
        <fullName evidence="9">Glycoside hydrolase family 38 central domain-containing protein</fullName>
    </recommendedName>
</protein>
<dbReference type="InterPro" id="IPR011682">
    <property type="entry name" value="Glyco_hydro_38_C"/>
</dbReference>
<dbReference type="GO" id="GO:0006013">
    <property type="term" value="P:mannose metabolic process"/>
    <property type="evidence" value="ECO:0007669"/>
    <property type="project" value="InterPro"/>
</dbReference>
<name>A0A6A5BWV8_NAEFO</name>
<gene>
    <name evidence="10" type="ORF">FDP41_001864</name>
</gene>
<dbReference type="GO" id="GO:0030246">
    <property type="term" value="F:carbohydrate binding"/>
    <property type="evidence" value="ECO:0007669"/>
    <property type="project" value="InterPro"/>
</dbReference>
<dbReference type="Pfam" id="PF09261">
    <property type="entry name" value="Alpha-mann_mid"/>
    <property type="match status" value="1"/>
</dbReference>
<dbReference type="InterPro" id="IPR027291">
    <property type="entry name" value="Glyco_hydro_38_N_sf"/>
</dbReference>
<dbReference type="RefSeq" id="XP_044563507.1">
    <property type="nucleotide sequence ID" value="XM_044704995.1"/>
</dbReference>
<dbReference type="VEuPathDB" id="AmoebaDB:FDP41_001864"/>
<dbReference type="Gene3D" id="2.70.98.30">
    <property type="entry name" value="Golgi alpha-mannosidase II, domain 4"/>
    <property type="match status" value="1"/>
</dbReference>
<dbReference type="Gene3D" id="3.20.110.10">
    <property type="entry name" value="Glycoside hydrolase 38, N terminal domain"/>
    <property type="match status" value="1"/>
</dbReference>
<dbReference type="SUPFAM" id="SSF88713">
    <property type="entry name" value="Glycoside hydrolase/deacetylase"/>
    <property type="match status" value="1"/>
</dbReference>
<evidence type="ECO:0000256" key="8">
    <source>
        <dbReference type="SAM" id="Phobius"/>
    </source>
</evidence>
<dbReference type="Pfam" id="PF01074">
    <property type="entry name" value="Glyco_hydro_38N"/>
    <property type="match status" value="1"/>
</dbReference>
<dbReference type="GeneID" id="68109082"/>